<evidence type="ECO:0000256" key="1">
    <source>
        <dbReference type="SAM" id="MobiDB-lite"/>
    </source>
</evidence>
<keyword evidence="2" id="KW-0812">Transmembrane</keyword>
<comment type="caution">
    <text evidence="3">The sequence shown here is derived from an EMBL/GenBank/DDBJ whole genome shotgun (WGS) entry which is preliminary data.</text>
</comment>
<dbReference type="AlphaFoldDB" id="A0AAV5VJL0"/>
<feature type="non-terminal residue" evidence="3">
    <location>
        <position position="66"/>
    </location>
</feature>
<dbReference type="Proteomes" id="UP001432322">
    <property type="component" value="Unassembled WGS sequence"/>
</dbReference>
<keyword evidence="4" id="KW-1185">Reference proteome</keyword>
<dbReference type="EMBL" id="BTSY01000003">
    <property type="protein sequence ID" value="GMT19850.1"/>
    <property type="molecule type" value="Genomic_DNA"/>
</dbReference>
<sequence>PRSSKQPWLLLHSCTSPYSRLFLLVLLSFPSLHFFPLLILFVLSTSSDPSSQSFLPSPTLAASMQR</sequence>
<feature type="transmembrane region" description="Helical" evidence="2">
    <location>
        <begin position="21"/>
        <end position="43"/>
    </location>
</feature>
<name>A0AAV5VJL0_9BILA</name>
<reference evidence="3" key="1">
    <citation type="submission" date="2023-10" db="EMBL/GenBank/DDBJ databases">
        <title>Genome assembly of Pristionchus species.</title>
        <authorList>
            <person name="Yoshida K."/>
            <person name="Sommer R.J."/>
        </authorList>
    </citation>
    <scope>NUCLEOTIDE SEQUENCE</scope>
    <source>
        <strain evidence="3">RS5133</strain>
    </source>
</reference>
<feature type="region of interest" description="Disordered" evidence="1">
    <location>
        <begin position="47"/>
        <end position="66"/>
    </location>
</feature>
<keyword evidence="2" id="KW-1133">Transmembrane helix</keyword>
<evidence type="ECO:0000256" key="2">
    <source>
        <dbReference type="SAM" id="Phobius"/>
    </source>
</evidence>
<accession>A0AAV5VJL0</accession>
<evidence type="ECO:0000313" key="3">
    <source>
        <dbReference type="EMBL" id="GMT19850.1"/>
    </source>
</evidence>
<keyword evidence="2" id="KW-0472">Membrane</keyword>
<proteinExistence type="predicted"/>
<evidence type="ECO:0000313" key="4">
    <source>
        <dbReference type="Proteomes" id="UP001432322"/>
    </source>
</evidence>
<feature type="non-terminal residue" evidence="3">
    <location>
        <position position="1"/>
    </location>
</feature>
<organism evidence="3 4">
    <name type="scientific">Pristionchus fissidentatus</name>
    <dbReference type="NCBI Taxonomy" id="1538716"/>
    <lineage>
        <taxon>Eukaryota</taxon>
        <taxon>Metazoa</taxon>
        <taxon>Ecdysozoa</taxon>
        <taxon>Nematoda</taxon>
        <taxon>Chromadorea</taxon>
        <taxon>Rhabditida</taxon>
        <taxon>Rhabditina</taxon>
        <taxon>Diplogasteromorpha</taxon>
        <taxon>Diplogasteroidea</taxon>
        <taxon>Neodiplogasteridae</taxon>
        <taxon>Pristionchus</taxon>
    </lineage>
</organism>
<feature type="compositionally biased region" description="Low complexity" evidence="1">
    <location>
        <begin position="47"/>
        <end position="58"/>
    </location>
</feature>
<protein>
    <submittedName>
        <fullName evidence="3">Uncharacterized protein</fullName>
    </submittedName>
</protein>
<gene>
    <name evidence="3" type="ORF">PFISCL1PPCAC_11147</name>
</gene>